<dbReference type="GO" id="GO:0048038">
    <property type="term" value="F:quinone binding"/>
    <property type="evidence" value="ECO:0007669"/>
    <property type="project" value="UniProtKB-UniRule"/>
</dbReference>
<evidence type="ECO:0000313" key="4">
    <source>
        <dbReference type="EMBL" id="TLT01815.1"/>
    </source>
</evidence>
<sequence>MFEIVAFTLFSILTISMFLITVLTNNTLYALSSLAAGMIFISGFFFLLDAEFLGVVQIVVYSGAVMALYAFGMMFFDTLSEVEEKINNPRLTFFLSGVIALIVVIILIAPILGQNIEAQNPVNNEVSNSVNIGMTLFTKYLLPFEMAALMLLIAMIGAIVLASKKMNISFSELEEKDIDKLLEDKEASKRGEI</sequence>
<keyword evidence="2" id="KW-1133">Transmembrane helix</keyword>
<evidence type="ECO:0000313" key="6">
    <source>
        <dbReference type="Proteomes" id="UP000509513"/>
    </source>
</evidence>
<keyword evidence="2" id="KW-1003">Cell membrane</keyword>
<feature type="transmembrane region" description="Helical" evidence="2">
    <location>
        <begin position="140"/>
        <end position="162"/>
    </location>
</feature>
<dbReference type="EMBL" id="VBUC01000001">
    <property type="protein sequence ID" value="TLT01815.1"/>
    <property type="molecule type" value="Genomic_DNA"/>
</dbReference>
<dbReference type="OrthoDB" id="13239at2"/>
<organism evidence="3 6">
    <name type="scientific">Aliarcobacter cibarius</name>
    <dbReference type="NCBI Taxonomy" id="255507"/>
    <lineage>
        <taxon>Bacteria</taxon>
        <taxon>Pseudomonadati</taxon>
        <taxon>Campylobacterota</taxon>
        <taxon>Epsilonproteobacteria</taxon>
        <taxon>Campylobacterales</taxon>
        <taxon>Arcobacteraceae</taxon>
        <taxon>Aliarcobacter</taxon>
    </lineage>
</organism>
<feature type="transmembrane region" description="Helical" evidence="2">
    <location>
        <begin position="91"/>
        <end position="112"/>
    </location>
</feature>
<comment type="function">
    <text evidence="2">NDH-1 shuttles electrons from NADH, via FMN and iron-sulfur (Fe-S) centers, to quinones in the respiratory chain. Couples the redox reaction to proton translocation (for every two electrons transferred, four hydrogen ions are translocated across the cytoplasmic membrane), and thus conserves the redox energy in a proton gradient.</text>
</comment>
<keyword evidence="5" id="KW-1185">Reference proteome</keyword>
<gene>
    <name evidence="3" type="primary">nuoJ2</name>
    <name evidence="3" type="ORF">ACBT_0356</name>
    <name evidence="4" type="ORF">FE247_00140</name>
</gene>
<dbReference type="Pfam" id="PF00499">
    <property type="entry name" value="Oxidored_q3"/>
    <property type="match status" value="1"/>
</dbReference>
<dbReference type="GO" id="GO:0008137">
    <property type="term" value="F:NADH dehydrogenase (ubiquinone) activity"/>
    <property type="evidence" value="ECO:0007669"/>
    <property type="project" value="UniProtKB-UniRule"/>
</dbReference>
<dbReference type="STRING" id="1442598.GCA_000522465_01747"/>
<dbReference type="InterPro" id="IPR001457">
    <property type="entry name" value="NADH_UbQ/plastoQ_OxRdtase_su6"/>
</dbReference>
<reference evidence="4 5" key="1">
    <citation type="submission" date="2019-05" db="EMBL/GenBank/DDBJ databases">
        <title>Arcobacter cibarius and Arcobacter thereius providing challenges in identification an antibiotic susceptibility and Quinolone resistance.</title>
        <authorList>
            <person name="Busch A."/>
            <person name="Hanel I."/>
            <person name="Hotzel H."/>
            <person name="Tomaso H."/>
        </authorList>
    </citation>
    <scope>NUCLEOTIDE SEQUENCE [LARGE SCALE GENOMIC DNA]</scope>
    <source>
        <strain evidence="4 5">16CS0831-2</strain>
    </source>
</reference>
<dbReference type="Proteomes" id="UP000509513">
    <property type="component" value="Chromosome"/>
</dbReference>
<dbReference type="PANTHER" id="PTHR33269:SF17">
    <property type="entry name" value="NADH-UBIQUINONE OXIDOREDUCTASE CHAIN 6"/>
    <property type="match status" value="1"/>
</dbReference>
<dbReference type="InterPro" id="IPR042106">
    <property type="entry name" value="Nuo/plastoQ_OxRdtase_6_NuoJ"/>
</dbReference>
<keyword evidence="4" id="KW-0560">Oxidoreductase</keyword>
<evidence type="ECO:0000256" key="2">
    <source>
        <dbReference type="RuleBase" id="RU004429"/>
    </source>
</evidence>
<dbReference type="RefSeq" id="WP_024775824.1">
    <property type="nucleotide sequence ID" value="NZ_CP043857.1"/>
</dbReference>
<dbReference type="GO" id="GO:0005886">
    <property type="term" value="C:plasma membrane"/>
    <property type="evidence" value="ECO:0007669"/>
    <property type="project" value="UniProtKB-SubCell"/>
</dbReference>
<dbReference type="Gene3D" id="1.20.120.1200">
    <property type="entry name" value="NADH-ubiquinone/plastoquinone oxidoreductase chain 6, subunit NuoJ"/>
    <property type="match status" value="1"/>
</dbReference>
<dbReference type="GO" id="GO:0016491">
    <property type="term" value="F:oxidoreductase activity"/>
    <property type="evidence" value="ECO:0007669"/>
    <property type="project" value="UniProtKB-KW"/>
</dbReference>
<dbReference type="PANTHER" id="PTHR33269">
    <property type="entry name" value="NADH-UBIQUINONE OXIDOREDUCTASE CHAIN 6"/>
    <property type="match status" value="1"/>
</dbReference>
<dbReference type="KEGG" id="acib:ACBT_0356"/>
<keyword evidence="2" id="KW-0520">NAD</keyword>
<feature type="transmembrane region" description="Helical" evidence="2">
    <location>
        <begin position="6"/>
        <end position="23"/>
    </location>
</feature>
<feature type="transmembrane region" description="Helical" evidence="2">
    <location>
        <begin position="28"/>
        <end position="48"/>
    </location>
</feature>
<proteinExistence type="inferred from homology"/>
<protein>
    <recommendedName>
        <fullName evidence="2">NADH-quinone oxidoreductase subunit J</fullName>
        <ecNumber evidence="2">7.1.1.-</ecNumber>
    </recommendedName>
</protein>
<keyword evidence="2" id="KW-0874">Quinone</keyword>
<dbReference type="NCBIfam" id="NF005167">
    <property type="entry name" value="PRK06638.2-2"/>
    <property type="match status" value="1"/>
</dbReference>
<comment type="catalytic activity">
    <reaction evidence="2">
        <text>a quinone + NADH + 5 H(+)(in) = a quinol + NAD(+) + 4 H(+)(out)</text>
        <dbReference type="Rhea" id="RHEA:57888"/>
        <dbReference type="ChEBI" id="CHEBI:15378"/>
        <dbReference type="ChEBI" id="CHEBI:24646"/>
        <dbReference type="ChEBI" id="CHEBI:57540"/>
        <dbReference type="ChEBI" id="CHEBI:57945"/>
        <dbReference type="ChEBI" id="CHEBI:132124"/>
    </reaction>
</comment>
<dbReference type="EMBL" id="CP054051">
    <property type="protein sequence ID" value="QKJ26324.1"/>
    <property type="molecule type" value="Genomic_DNA"/>
</dbReference>
<feature type="transmembrane region" description="Helical" evidence="2">
    <location>
        <begin position="54"/>
        <end position="79"/>
    </location>
</feature>
<evidence type="ECO:0000313" key="3">
    <source>
        <dbReference type="EMBL" id="QKJ26324.1"/>
    </source>
</evidence>
<reference evidence="3 6" key="2">
    <citation type="submission" date="2020-05" db="EMBL/GenBank/DDBJ databases">
        <title>Complete genome sequencing of Campylobacter and Arcobacter type strains.</title>
        <authorList>
            <person name="Miller W.G."/>
            <person name="Yee E."/>
        </authorList>
    </citation>
    <scope>NUCLEOTIDE SEQUENCE [LARGE SCALE GENOMIC DNA]</scope>
    <source>
        <strain evidence="3 6">LMG 21996</strain>
    </source>
</reference>
<keyword evidence="2" id="KW-0812">Transmembrane</keyword>
<dbReference type="AlphaFoldDB" id="A0A5J6RG98"/>
<evidence type="ECO:0000256" key="1">
    <source>
        <dbReference type="ARBA" id="ARBA00005698"/>
    </source>
</evidence>
<dbReference type="EC" id="7.1.1.-" evidence="2"/>
<name>A0A5J6RG98_9BACT</name>
<comment type="subcellular location">
    <subcellularLocation>
        <location evidence="2">Cell membrane</location>
        <topology evidence="2">Multi-pass membrane protein</topology>
    </subcellularLocation>
</comment>
<evidence type="ECO:0000313" key="5">
    <source>
        <dbReference type="Proteomes" id="UP000305417"/>
    </source>
</evidence>
<keyword evidence="2" id="KW-0472">Membrane</keyword>
<comment type="similarity">
    <text evidence="1 2">Belongs to the complex I subunit 6 family.</text>
</comment>
<accession>A0A5J6RG98</accession>
<dbReference type="Proteomes" id="UP000305417">
    <property type="component" value="Unassembled WGS sequence"/>
</dbReference>